<comment type="caution">
    <text evidence="2">The sequence shown here is derived from an EMBL/GenBank/DDBJ whole genome shotgun (WGS) entry which is preliminary data.</text>
</comment>
<dbReference type="Pfam" id="PF02645">
    <property type="entry name" value="DegV"/>
    <property type="match status" value="1"/>
</dbReference>
<evidence type="ECO:0000256" key="1">
    <source>
        <dbReference type="ARBA" id="ARBA00023121"/>
    </source>
</evidence>
<dbReference type="Gene3D" id="3.40.50.10170">
    <property type="match status" value="1"/>
</dbReference>
<evidence type="ECO:0000313" key="3">
    <source>
        <dbReference type="Proteomes" id="UP000247078"/>
    </source>
</evidence>
<name>A0A855XYH6_9BACL</name>
<accession>A0A855XYH6</accession>
<dbReference type="RefSeq" id="WP_110000247.1">
    <property type="nucleotide sequence ID" value="NZ_QGTZ01000007.1"/>
</dbReference>
<dbReference type="GO" id="GO:0008289">
    <property type="term" value="F:lipid binding"/>
    <property type="evidence" value="ECO:0007669"/>
    <property type="project" value="UniProtKB-KW"/>
</dbReference>
<dbReference type="PROSITE" id="PS51482">
    <property type="entry name" value="DEGV"/>
    <property type="match status" value="1"/>
</dbReference>
<dbReference type="PANTHER" id="PTHR33434:SF2">
    <property type="entry name" value="FATTY ACID-BINDING PROTEIN TM_1468"/>
    <property type="match status" value="1"/>
</dbReference>
<proteinExistence type="predicted"/>
<dbReference type="Proteomes" id="UP000247078">
    <property type="component" value="Unassembled WGS sequence"/>
</dbReference>
<dbReference type="InterPro" id="IPR050270">
    <property type="entry name" value="DegV_domain_contain"/>
</dbReference>
<dbReference type="SUPFAM" id="SSF82549">
    <property type="entry name" value="DAK1/DegV-like"/>
    <property type="match status" value="1"/>
</dbReference>
<dbReference type="InterPro" id="IPR043168">
    <property type="entry name" value="DegV_C"/>
</dbReference>
<reference evidence="2 3" key="1">
    <citation type="submission" date="2018-05" db="EMBL/GenBank/DDBJ databases">
        <title>Freshwater and sediment microbial communities from various areas in North America, analyzing microbe dynamics in response to fracking.</title>
        <authorList>
            <person name="Lamendella R."/>
        </authorList>
    </citation>
    <scope>NUCLEOTIDE SEQUENCE [LARGE SCALE GENOMIC DNA]</scope>
    <source>
        <strain evidence="2 3">DB-3</strain>
    </source>
</reference>
<dbReference type="NCBIfam" id="TIGR00762">
    <property type="entry name" value="DegV"/>
    <property type="match status" value="1"/>
</dbReference>
<dbReference type="InterPro" id="IPR003797">
    <property type="entry name" value="DegV"/>
</dbReference>
<sequence length="291" mass="32562">MAKVHIFADSISDIPKEWVEKYDIGIIPLYIVFQQKSYLDRIEITPQEMYNMVELYEELPKTAAPPPADFMKAFSPVIENGEDILYISMSSHLSSTYQNACSAAREFPPGRVTVVDSLNVSAGTAMHVLLAVQMAREGKSALTIAQALEAVRHEVQLNVLVDNLDYLHRGGRVSSIQHMLGSLLRIRPGLYIRDGQVHAGVKYRGSKDKVVNKLLNDMLSQIHRIDHAHVIIAQTLEEEKAVWVRNLIQEQTSIQHVHIIEGGCSICSHSGPHSMAISYILKSEPLVQGFR</sequence>
<keyword evidence="1" id="KW-0446">Lipid-binding</keyword>
<dbReference type="PANTHER" id="PTHR33434">
    <property type="entry name" value="DEGV DOMAIN-CONTAINING PROTEIN DR_1986-RELATED"/>
    <property type="match status" value="1"/>
</dbReference>
<dbReference type="AlphaFoldDB" id="A0A855XYH6"/>
<protein>
    <submittedName>
        <fullName evidence="2">DegV family protein with EDD domain</fullName>
    </submittedName>
</protein>
<gene>
    <name evidence="2" type="ORF">DET56_107274</name>
</gene>
<dbReference type="EMBL" id="QGTZ01000007">
    <property type="protein sequence ID" value="PWW38872.1"/>
    <property type="molecule type" value="Genomic_DNA"/>
</dbReference>
<evidence type="ECO:0000313" key="2">
    <source>
        <dbReference type="EMBL" id="PWW38872.1"/>
    </source>
</evidence>
<organism evidence="2 3">
    <name type="scientific">Paenibacillus pabuli</name>
    <dbReference type="NCBI Taxonomy" id="1472"/>
    <lineage>
        <taxon>Bacteria</taxon>
        <taxon>Bacillati</taxon>
        <taxon>Bacillota</taxon>
        <taxon>Bacilli</taxon>
        <taxon>Bacillales</taxon>
        <taxon>Paenibacillaceae</taxon>
        <taxon>Paenibacillus</taxon>
    </lineage>
</organism>
<dbReference type="Gene3D" id="3.30.1180.10">
    <property type="match status" value="1"/>
</dbReference>